<keyword evidence="3" id="KW-0238">DNA-binding</keyword>
<dbReference type="PANTHER" id="PTHR43214">
    <property type="entry name" value="TWO-COMPONENT RESPONSE REGULATOR"/>
    <property type="match status" value="1"/>
</dbReference>
<feature type="modified residue" description="4-aspartylphosphate" evidence="5">
    <location>
        <position position="54"/>
    </location>
</feature>
<evidence type="ECO:0000313" key="8">
    <source>
        <dbReference type="EMBL" id="KJF15641.1"/>
    </source>
</evidence>
<accession>A0A0D8HEZ7</accession>
<sequence>MIRVLIVDDERVVIDSISILISSRDDMEVVGSAQNGYEAISCIEAATPDVVLIDISMPGLSGVETTKQIKDRFVGPPEIVILTTFALNQMVLAALNAGAQGFILKSDPPQDLFNAIITAHRGDALISPKMLRSLITGLATKEAPKTNAEVLSSKCSSRELDVLALIVNGLTNADIASQLYISENTVRSHVAHLREKLMVKSRAALVAKGWELRQ</sequence>
<dbReference type="OrthoDB" id="9808843at2"/>
<dbReference type="EMBL" id="JXYS01000135">
    <property type="protein sequence ID" value="KJF15641.1"/>
    <property type="molecule type" value="Genomic_DNA"/>
</dbReference>
<dbReference type="Proteomes" id="UP000032360">
    <property type="component" value="Unassembled WGS sequence"/>
</dbReference>
<dbReference type="InterPro" id="IPR000792">
    <property type="entry name" value="Tscrpt_reg_LuxR_C"/>
</dbReference>
<evidence type="ECO:0000256" key="3">
    <source>
        <dbReference type="ARBA" id="ARBA00023125"/>
    </source>
</evidence>
<dbReference type="STRING" id="1280514.AXFE_35130"/>
<comment type="caution">
    <text evidence="8">The sequence shown here is derived from an EMBL/GenBank/DDBJ whole genome shotgun (WGS) entry which is preliminary data.</text>
</comment>
<dbReference type="PROSITE" id="PS00622">
    <property type="entry name" value="HTH_LUXR_1"/>
    <property type="match status" value="1"/>
</dbReference>
<dbReference type="GO" id="GO:0003677">
    <property type="term" value="F:DNA binding"/>
    <property type="evidence" value="ECO:0007669"/>
    <property type="project" value="UniProtKB-KW"/>
</dbReference>
<dbReference type="Gene3D" id="3.40.50.2300">
    <property type="match status" value="1"/>
</dbReference>
<dbReference type="SMART" id="SM00448">
    <property type="entry name" value="REC"/>
    <property type="match status" value="1"/>
</dbReference>
<feature type="domain" description="HTH luxR-type" evidence="6">
    <location>
        <begin position="148"/>
        <end position="213"/>
    </location>
</feature>
<keyword evidence="2" id="KW-0805">Transcription regulation</keyword>
<organism evidence="8 9">
    <name type="scientific">Acidithrix ferrooxidans</name>
    <dbReference type="NCBI Taxonomy" id="1280514"/>
    <lineage>
        <taxon>Bacteria</taxon>
        <taxon>Bacillati</taxon>
        <taxon>Actinomycetota</taxon>
        <taxon>Acidimicrobiia</taxon>
        <taxon>Acidimicrobiales</taxon>
        <taxon>Acidimicrobiaceae</taxon>
        <taxon>Acidithrix</taxon>
    </lineage>
</organism>
<evidence type="ECO:0000256" key="2">
    <source>
        <dbReference type="ARBA" id="ARBA00023015"/>
    </source>
</evidence>
<evidence type="ECO:0000256" key="1">
    <source>
        <dbReference type="ARBA" id="ARBA00022553"/>
    </source>
</evidence>
<dbReference type="InterPro" id="IPR016032">
    <property type="entry name" value="Sig_transdc_resp-reg_C-effctor"/>
</dbReference>
<dbReference type="Pfam" id="PF00196">
    <property type="entry name" value="GerE"/>
    <property type="match status" value="1"/>
</dbReference>
<reference evidence="8 9" key="1">
    <citation type="submission" date="2015-01" db="EMBL/GenBank/DDBJ databases">
        <title>Draft genome of the acidophilic iron oxidizer Acidithrix ferrooxidans strain Py-F3.</title>
        <authorList>
            <person name="Poehlein A."/>
            <person name="Eisen S."/>
            <person name="Schloemann M."/>
            <person name="Johnson B.D."/>
            <person name="Daniel R."/>
            <person name="Muehling M."/>
        </authorList>
    </citation>
    <scope>NUCLEOTIDE SEQUENCE [LARGE SCALE GENOMIC DNA]</scope>
    <source>
        <strain evidence="8 9">Py-F3</strain>
    </source>
</reference>
<feature type="domain" description="Response regulatory" evidence="7">
    <location>
        <begin position="3"/>
        <end position="120"/>
    </location>
</feature>
<dbReference type="SUPFAM" id="SSF52172">
    <property type="entry name" value="CheY-like"/>
    <property type="match status" value="1"/>
</dbReference>
<gene>
    <name evidence="8" type="primary">nreC1</name>
    <name evidence="8" type="ORF">AXFE_35130</name>
</gene>
<dbReference type="CDD" id="cd17535">
    <property type="entry name" value="REC_NarL-like"/>
    <property type="match status" value="1"/>
</dbReference>
<dbReference type="AlphaFoldDB" id="A0A0D8HEZ7"/>
<evidence type="ECO:0000259" key="7">
    <source>
        <dbReference type="PROSITE" id="PS50110"/>
    </source>
</evidence>
<keyword evidence="4" id="KW-0804">Transcription</keyword>
<dbReference type="GO" id="GO:0006355">
    <property type="term" value="P:regulation of DNA-templated transcription"/>
    <property type="evidence" value="ECO:0007669"/>
    <property type="project" value="InterPro"/>
</dbReference>
<evidence type="ECO:0000259" key="6">
    <source>
        <dbReference type="PROSITE" id="PS50043"/>
    </source>
</evidence>
<name>A0A0D8HEZ7_9ACTN</name>
<dbReference type="PANTHER" id="PTHR43214:SF24">
    <property type="entry name" value="TRANSCRIPTIONAL REGULATORY PROTEIN NARL-RELATED"/>
    <property type="match status" value="1"/>
</dbReference>
<dbReference type="CDD" id="cd06170">
    <property type="entry name" value="LuxR_C_like"/>
    <property type="match status" value="1"/>
</dbReference>
<dbReference type="SMART" id="SM00421">
    <property type="entry name" value="HTH_LUXR"/>
    <property type="match status" value="1"/>
</dbReference>
<dbReference type="InterPro" id="IPR039420">
    <property type="entry name" value="WalR-like"/>
</dbReference>
<dbReference type="SUPFAM" id="SSF46894">
    <property type="entry name" value="C-terminal effector domain of the bipartite response regulators"/>
    <property type="match status" value="1"/>
</dbReference>
<evidence type="ECO:0000313" key="9">
    <source>
        <dbReference type="Proteomes" id="UP000032360"/>
    </source>
</evidence>
<keyword evidence="9" id="KW-1185">Reference proteome</keyword>
<evidence type="ECO:0000256" key="4">
    <source>
        <dbReference type="ARBA" id="ARBA00023163"/>
    </source>
</evidence>
<dbReference type="PROSITE" id="PS50110">
    <property type="entry name" value="RESPONSE_REGULATORY"/>
    <property type="match status" value="1"/>
</dbReference>
<evidence type="ECO:0000256" key="5">
    <source>
        <dbReference type="PROSITE-ProRule" id="PRU00169"/>
    </source>
</evidence>
<dbReference type="PROSITE" id="PS50043">
    <property type="entry name" value="HTH_LUXR_2"/>
    <property type="match status" value="1"/>
</dbReference>
<dbReference type="InterPro" id="IPR011006">
    <property type="entry name" value="CheY-like_superfamily"/>
</dbReference>
<proteinExistence type="predicted"/>
<protein>
    <submittedName>
        <fullName evidence="8">Oxygen regulatory protein NreC</fullName>
    </submittedName>
</protein>
<dbReference type="InterPro" id="IPR001789">
    <property type="entry name" value="Sig_transdc_resp-reg_receiver"/>
</dbReference>
<dbReference type="RefSeq" id="WP_052607128.1">
    <property type="nucleotide sequence ID" value="NZ_JXYS01000135.1"/>
</dbReference>
<dbReference type="GO" id="GO:0000160">
    <property type="term" value="P:phosphorelay signal transduction system"/>
    <property type="evidence" value="ECO:0007669"/>
    <property type="project" value="InterPro"/>
</dbReference>
<dbReference type="InterPro" id="IPR058245">
    <property type="entry name" value="NreC/VraR/RcsB-like_REC"/>
</dbReference>
<dbReference type="Pfam" id="PF00072">
    <property type="entry name" value="Response_reg"/>
    <property type="match status" value="1"/>
</dbReference>
<keyword evidence="1 5" id="KW-0597">Phosphoprotein</keyword>
<dbReference type="PRINTS" id="PR00038">
    <property type="entry name" value="HTHLUXR"/>
</dbReference>